<proteinExistence type="predicted"/>
<reference evidence="1 2" key="1">
    <citation type="journal article" date="2018" name="Mol. Biol. Evol.">
        <title>Broad Genomic Sampling Reveals a Smut Pathogenic Ancestry of the Fungal Clade Ustilaginomycotina.</title>
        <authorList>
            <person name="Kijpornyongpan T."/>
            <person name="Mondo S.J."/>
            <person name="Barry K."/>
            <person name="Sandor L."/>
            <person name="Lee J."/>
            <person name="Lipzen A."/>
            <person name="Pangilinan J."/>
            <person name="LaButti K."/>
            <person name="Hainaut M."/>
            <person name="Henrissat B."/>
            <person name="Grigoriev I.V."/>
            <person name="Spatafora J.W."/>
            <person name="Aime M.C."/>
        </authorList>
    </citation>
    <scope>NUCLEOTIDE SEQUENCE [LARGE SCALE GENOMIC DNA]</scope>
    <source>
        <strain evidence="1 2">MCA 4718</strain>
    </source>
</reference>
<dbReference type="RefSeq" id="XP_025345844.1">
    <property type="nucleotide sequence ID" value="XM_025495465.1"/>
</dbReference>
<organism evidence="1 2">
    <name type="scientific">Pseudomicrostroma glucosiphilum</name>
    <dbReference type="NCBI Taxonomy" id="1684307"/>
    <lineage>
        <taxon>Eukaryota</taxon>
        <taxon>Fungi</taxon>
        <taxon>Dikarya</taxon>
        <taxon>Basidiomycota</taxon>
        <taxon>Ustilaginomycotina</taxon>
        <taxon>Exobasidiomycetes</taxon>
        <taxon>Microstromatales</taxon>
        <taxon>Microstromatales incertae sedis</taxon>
        <taxon>Pseudomicrostroma</taxon>
    </lineage>
</organism>
<gene>
    <name evidence="1" type="ORF">BCV69DRAFT_70166</name>
</gene>
<accession>A0A316U1F5</accession>
<dbReference type="EMBL" id="KZ819335">
    <property type="protein sequence ID" value="PWN18684.1"/>
    <property type="molecule type" value="Genomic_DNA"/>
</dbReference>
<dbReference type="AlphaFoldDB" id="A0A316U1F5"/>
<evidence type="ECO:0000313" key="1">
    <source>
        <dbReference type="EMBL" id="PWN18684.1"/>
    </source>
</evidence>
<dbReference type="GeneID" id="37017199"/>
<sequence>MLQAADNSAQRDQMTLDLAEAIAFCRGLDDVAQCPIVEELWGEATPLDLATVAVRYMSDASIEYVQGLVGVTHVEGVWSHKPAGVYELLIDCDDTRGARYIGKSDHGVRKRMISHMSACRRGKKSTLYNVMRAFEERPCHQVLLVGLPISNCALKDSHIEILRLTHKPDVYEQSVSIPP</sequence>
<evidence type="ECO:0000313" key="2">
    <source>
        <dbReference type="Proteomes" id="UP000245942"/>
    </source>
</evidence>
<dbReference type="Proteomes" id="UP000245942">
    <property type="component" value="Unassembled WGS sequence"/>
</dbReference>
<protein>
    <recommendedName>
        <fullName evidence="3">GIY-YIG domain-containing protein</fullName>
    </recommendedName>
</protein>
<evidence type="ECO:0008006" key="3">
    <source>
        <dbReference type="Google" id="ProtNLM"/>
    </source>
</evidence>
<name>A0A316U1F5_9BASI</name>
<keyword evidence="2" id="KW-1185">Reference proteome</keyword>